<dbReference type="Gene3D" id="3.40.50.1820">
    <property type="entry name" value="alpha/beta hydrolase"/>
    <property type="match status" value="1"/>
</dbReference>
<sequence>MQYLNKSALNWCQSSGVVALLLGVFSTLVTAFPLNAADEINFVFATARVSVPIRSLENFARTGEIDRHLRTYFNLARATPAEKAKFQETLSRRIDVNTIQLSRILNTAIGADILSILGLYITVKTGEDEQSALKTALIESASDSQGLTVLNFLDHLPSNLQINLDQILRLRNTIQVVINATRVLNEEVANLSREATLLDQTDFSSLADLRQPGTYGVEEPQRLFLYDAQRNRRFYVDLYQPQIWRTGKTPVVIISHGLASRPEDFARRARHLTSYGYVVALPQHPGSDLRHVEDLLAGRTQEVFEVQEFINRPQDISFVLDELERRNEKYFESRLQLDRVGVYGHSFGGYTALAVGGAEIDLENLQQECEEEFSYLNTSLLLQCRALSLPNLPTQFRDPRVQAVIGANPVNRSIFGQNGLVAVDIPVLLGAGLYDPATPAIFEQAGSFIWLQSPQKYLMIIEGQAHVDFSQLDAGITDAINSVEQLILPSPELIDSYANGAVVAFFEIYIANNQELIPYLSSAYFDYISQGQLFKGFLIDGSGAEPLKQKLLPFKQEFLRQRSTPD</sequence>
<keyword evidence="3" id="KW-0443">Lipid metabolism</keyword>
<dbReference type="GO" id="GO:0003847">
    <property type="term" value="F:1-alkyl-2-acetylglycerophosphocholine esterase activity"/>
    <property type="evidence" value="ECO:0007669"/>
    <property type="project" value="TreeGrafter"/>
</dbReference>
<dbReference type="GO" id="GO:0016042">
    <property type="term" value="P:lipid catabolic process"/>
    <property type="evidence" value="ECO:0007669"/>
    <property type="project" value="UniProtKB-KW"/>
</dbReference>
<comment type="caution">
    <text evidence="5">The sequence shown here is derived from an EMBL/GenBank/DDBJ whole genome shotgun (WGS) entry which is preliminary data.</text>
</comment>
<dbReference type="PATRIC" id="fig|1348334.3.peg.3458"/>
<dbReference type="AlphaFoldDB" id="U7QGU4"/>
<evidence type="ECO:0000256" key="1">
    <source>
        <dbReference type="ARBA" id="ARBA00022801"/>
    </source>
</evidence>
<keyword evidence="2" id="KW-0442">Lipid degradation</keyword>
<dbReference type="EMBL" id="AUZM01000036">
    <property type="protein sequence ID" value="ERT06477.1"/>
    <property type="molecule type" value="Genomic_DNA"/>
</dbReference>
<evidence type="ECO:0000256" key="3">
    <source>
        <dbReference type="ARBA" id="ARBA00023098"/>
    </source>
</evidence>
<organism evidence="5 6">
    <name type="scientific">Lyngbya aestuarii BL J</name>
    <dbReference type="NCBI Taxonomy" id="1348334"/>
    <lineage>
        <taxon>Bacteria</taxon>
        <taxon>Bacillati</taxon>
        <taxon>Cyanobacteriota</taxon>
        <taxon>Cyanophyceae</taxon>
        <taxon>Oscillatoriophycideae</taxon>
        <taxon>Oscillatoriales</taxon>
        <taxon>Microcoleaceae</taxon>
        <taxon>Lyngbya</taxon>
    </lineage>
</organism>
<proteinExistence type="predicted"/>
<reference evidence="5 6" key="1">
    <citation type="journal article" date="2013" name="Front. Microbiol.">
        <title>Comparative genomic analyses of the cyanobacterium, Lyngbya aestuarii BL J, a powerful hydrogen producer.</title>
        <authorList>
            <person name="Kothari A."/>
            <person name="Vaughn M."/>
            <person name="Garcia-Pichel F."/>
        </authorList>
    </citation>
    <scope>NUCLEOTIDE SEQUENCE [LARGE SCALE GENOMIC DNA]</scope>
    <source>
        <strain evidence="5 6">BL J</strain>
    </source>
</reference>
<evidence type="ECO:0000313" key="6">
    <source>
        <dbReference type="Proteomes" id="UP000017127"/>
    </source>
</evidence>
<keyword evidence="1 5" id="KW-0378">Hydrolase</keyword>
<protein>
    <submittedName>
        <fullName evidence="5">Alpha/beta hydrolase family protein</fullName>
    </submittedName>
</protein>
<dbReference type="Proteomes" id="UP000017127">
    <property type="component" value="Unassembled WGS sequence"/>
</dbReference>
<evidence type="ECO:0000313" key="5">
    <source>
        <dbReference type="EMBL" id="ERT06477.1"/>
    </source>
</evidence>
<dbReference type="PANTHER" id="PTHR10272:SF13">
    <property type="entry name" value="POLY(ETHYLENE TEREPHTHALATE) HYDROLASE"/>
    <property type="match status" value="1"/>
</dbReference>
<name>U7QGU4_9CYAN</name>
<evidence type="ECO:0000259" key="4">
    <source>
        <dbReference type="Pfam" id="PF07176"/>
    </source>
</evidence>
<dbReference type="InterPro" id="IPR010802">
    <property type="entry name" value="DUF1400"/>
</dbReference>
<dbReference type="InterPro" id="IPR029058">
    <property type="entry name" value="AB_hydrolase_fold"/>
</dbReference>
<gene>
    <name evidence="5" type="ORF">M595_3575</name>
</gene>
<dbReference type="PANTHER" id="PTHR10272">
    <property type="entry name" value="PLATELET-ACTIVATING FACTOR ACETYLHYDROLASE"/>
    <property type="match status" value="1"/>
</dbReference>
<dbReference type="SUPFAM" id="SSF53474">
    <property type="entry name" value="alpha/beta-Hydrolases"/>
    <property type="match status" value="1"/>
</dbReference>
<accession>U7QGU4</accession>
<evidence type="ECO:0000256" key="2">
    <source>
        <dbReference type="ARBA" id="ARBA00022963"/>
    </source>
</evidence>
<keyword evidence="6" id="KW-1185">Reference proteome</keyword>
<feature type="domain" description="DUF1400" evidence="4">
    <location>
        <begin position="36"/>
        <end position="163"/>
    </location>
</feature>
<dbReference type="Pfam" id="PF07176">
    <property type="entry name" value="DUF1400"/>
    <property type="match status" value="1"/>
</dbReference>